<evidence type="ECO:0000313" key="2">
    <source>
        <dbReference type="EMBL" id="PSB33676.1"/>
    </source>
</evidence>
<dbReference type="GO" id="GO:0016887">
    <property type="term" value="F:ATP hydrolysis activity"/>
    <property type="evidence" value="ECO:0007669"/>
    <property type="project" value="InterPro"/>
</dbReference>
<dbReference type="Proteomes" id="UP000239576">
    <property type="component" value="Unassembled WGS sequence"/>
</dbReference>
<name>A0A2T1ELR7_9CYAN</name>
<dbReference type="InterPro" id="IPR049945">
    <property type="entry name" value="AAA_22"/>
</dbReference>
<proteinExistence type="predicted"/>
<dbReference type="Pfam" id="PF13401">
    <property type="entry name" value="AAA_22"/>
    <property type="match status" value="1"/>
</dbReference>
<reference evidence="3" key="1">
    <citation type="submission" date="2018-02" db="EMBL/GenBank/DDBJ databases">
        <authorList>
            <person name="Moore K."/>
            <person name="Momper L."/>
        </authorList>
    </citation>
    <scope>NUCLEOTIDE SEQUENCE [LARGE SCALE GENOMIC DNA]</scope>
    <source>
        <strain evidence="3">ULC18</strain>
    </source>
</reference>
<dbReference type="AlphaFoldDB" id="A0A2T1ELR7"/>
<evidence type="ECO:0000313" key="3">
    <source>
        <dbReference type="Proteomes" id="UP000239576"/>
    </source>
</evidence>
<organism evidence="2 3">
    <name type="scientific">Stenomitos frigidus ULC18</name>
    <dbReference type="NCBI Taxonomy" id="2107698"/>
    <lineage>
        <taxon>Bacteria</taxon>
        <taxon>Bacillati</taxon>
        <taxon>Cyanobacteriota</taxon>
        <taxon>Cyanophyceae</taxon>
        <taxon>Leptolyngbyales</taxon>
        <taxon>Leptolyngbyaceae</taxon>
        <taxon>Stenomitos</taxon>
    </lineage>
</organism>
<dbReference type="EMBL" id="PVWK01000017">
    <property type="protein sequence ID" value="PSB33676.1"/>
    <property type="molecule type" value="Genomic_DNA"/>
</dbReference>
<feature type="domain" description="ORC1/DEAH AAA+ ATPase" evidence="1">
    <location>
        <begin position="55"/>
        <end position="170"/>
    </location>
</feature>
<keyword evidence="3" id="KW-1185">Reference proteome</keyword>
<dbReference type="OrthoDB" id="530419at2"/>
<dbReference type="InterPro" id="IPR027417">
    <property type="entry name" value="P-loop_NTPase"/>
</dbReference>
<protein>
    <recommendedName>
        <fullName evidence="1">ORC1/DEAH AAA+ ATPase domain-containing protein</fullName>
    </recommendedName>
</protein>
<reference evidence="2 3" key="2">
    <citation type="submission" date="2018-03" db="EMBL/GenBank/DDBJ databases">
        <title>The ancient ancestry and fast evolution of plastids.</title>
        <authorList>
            <person name="Moore K.R."/>
            <person name="Magnabosco C."/>
            <person name="Momper L."/>
            <person name="Gold D.A."/>
            <person name="Bosak T."/>
            <person name="Fournier G.P."/>
        </authorList>
    </citation>
    <scope>NUCLEOTIDE SEQUENCE [LARGE SCALE GENOMIC DNA]</scope>
    <source>
        <strain evidence="2 3">ULC18</strain>
    </source>
</reference>
<comment type="caution">
    <text evidence="2">The sequence shown here is derived from an EMBL/GenBank/DDBJ whole genome shotgun (WGS) entry which is preliminary data.</text>
</comment>
<dbReference type="SUPFAM" id="SSF52540">
    <property type="entry name" value="P-loop containing nucleoside triphosphate hydrolases"/>
    <property type="match status" value="1"/>
</dbReference>
<gene>
    <name evidence="2" type="ORF">C7B82_04115</name>
</gene>
<evidence type="ECO:0000259" key="1">
    <source>
        <dbReference type="Pfam" id="PF13401"/>
    </source>
</evidence>
<sequence length="294" mass="32781">MLESNLVSQPIVEILASLADTRVKVSALERLLNNGYIPTDAAESAINWMDERRFLKQCGRLVAPRGSGKSRLCEEYEDRDFDRVIRVKAPTGCSSKQVHRLILKAMNHAAKIRRRDDPRAMVVESVMPFEIEVILIDNAQNLAVEAFSDLKDLYDEKKVTIIFSGTPDLDVSLEQVGLLESFPYSYPLGSLSEADFKKVLDTIEAKALNLPFESKLSEGEKFELLTTCTGSLIGRLMKLLPTAILYSVQKVSEQEADQTESQPMYKLDSISLEALRKIAVGYGVKVPFGKSSSK</sequence>
<accession>A0A2T1ELR7</accession>